<proteinExistence type="predicted"/>
<sequence length="258" mass="30092">MKVVILAGGLGTRLREETEFRPKPMVYIGGRPILWHIMKIYAHYGFHEFIICLGYKGNIIKDYFLNYEAMNNDFTICLGCNNHIEYHQQHQEQDFRVTLANTGLSTMTGGRVKKIKQYIDDDLFMLTYGDGLGNVNIKNLIDFHKSHGKVATITTVRPTSRYGILDLDNSSQVMKFTEKPQAEGWASAGFCVFNRSLFDYLPEDDCMLEHEPLRRLAVEGQLMAYQHDGFFFPMDTYREYQQLNEMWEQGNSPWRIWK</sequence>
<protein>
    <submittedName>
        <fullName evidence="2">Glucose-1-phosphate cytidylyltransferase</fullName>
    </submittedName>
</protein>
<dbReference type="CDD" id="cd02524">
    <property type="entry name" value="G1P_cytidylyltransferase"/>
    <property type="match status" value="1"/>
</dbReference>
<dbReference type="NCBIfam" id="TIGR02623">
    <property type="entry name" value="G1P_cyt_trans"/>
    <property type="match status" value="1"/>
</dbReference>
<dbReference type="PANTHER" id="PTHR47183">
    <property type="entry name" value="GLUCOSE-1-PHOSPHATE CYTIDYLYLTRANSFERASE-RELATED"/>
    <property type="match status" value="1"/>
</dbReference>
<dbReference type="RefSeq" id="WP_014274706.1">
    <property type="nucleotide sequence ID" value="NZ_BIMW01000075.1"/>
</dbReference>
<evidence type="ECO:0000313" key="3">
    <source>
        <dbReference type="Proteomes" id="UP000326169"/>
    </source>
</evidence>
<comment type="caution">
    <text evidence="2">The sequence shown here is derived from an EMBL/GenBank/DDBJ whole genome shotgun (WGS) entry which is preliminary data.</text>
</comment>
<evidence type="ECO:0000313" key="2">
    <source>
        <dbReference type="EMBL" id="GCE93602.1"/>
    </source>
</evidence>
<accession>A0A5M3T4S4</accession>
<dbReference type="EMBL" id="BIMW01000075">
    <property type="protein sequence ID" value="GCE93602.1"/>
    <property type="molecule type" value="Genomic_DNA"/>
</dbReference>
<dbReference type="InterPro" id="IPR046981">
    <property type="entry name" value="G1P_cyt_trans"/>
</dbReference>
<gene>
    <name evidence="2" type="primary">rfbF_1</name>
    <name evidence="2" type="ORF">NIES46_16540</name>
</gene>
<organism evidence="2 3">
    <name type="scientific">Limnospira platensis NIES-46</name>
    <dbReference type="NCBI Taxonomy" id="1236695"/>
    <lineage>
        <taxon>Bacteria</taxon>
        <taxon>Bacillati</taxon>
        <taxon>Cyanobacteriota</taxon>
        <taxon>Cyanophyceae</taxon>
        <taxon>Oscillatoriophycideae</taxon>
        <taxon>Oscillatoriales</taxon>
        <taxon>Sirenicapillariaceae</taxon>
        <taxon>Limnospira</taxon>
    </lineage>
</organism>
<keyword evidence="2" id="KW-0548">Nucleotidyltransferase</keyword>
<evidence type="ECO:0000259" key="1">
    <source>
        <dbReference type="Pfam" id="PF00483"/>
    </source>
</evidence>
<dbReference type="Proteomes" id="UP000326169">
    <property type="component" value="Unassembled WGS sequence"/>
</dbReference>
<dbReference type="Gene3D" id="3.90.550.10">
    <property type="entry name" value="Spore Coat Polysaccharide Biosynthesis Protein SpsA, Chain A"/>
    <property type="match status" value="1"/>
</dbReference>
<dbReference type="Pfam" id="PF00483">
    <property type="entry name" value="NTP_transferase"/>
    <property type="match status" value="1"/>
</dbReference>
<reference evidence="2 3" key="1">
    <citation type="journal article" date="2019" name="J Genomics">
        <title>The Draft Genome of a Hydrogen-producing Cyanobacterium, Arthrospira platensis NIES-46.</title>
        <authorList>
            <person name="Suzuki S."/>
            <person name="Yamaguchi H."/>
            <person name="Kawachi M."/>
        </authorList>
    </citation>
    <scope>NUCLEOTIDE SEQUENCE [LARGE SCALE GENOMIC DNA]</scope>
    <source>
        <strain evidence="2 3">NIES-46</strain>
    </source>
</reference>
<keyword evidence="2" id="KW-0808">Transferase</keyword>
<dbReference type="InterPro" id="IPR029044">
    <property type="entry name" value="Nucleotide-diphossugar_trans"/>
</dbReference>
<dbReference type="InterPro" id="IPR013446">
    <property type="entry name" value="G1P_cyt_trans-like"/>
</dbReference>
<name>A0A5M3T4S4_LIMPL</name>
<dbReference type="GO" id="GO:0016779">
    <property type="term" value="F:nucleotidyltransferase activity"/>
    <property type="evidence" value="ECO:0007669"/>
    <property type="project" value="UniProtKB-KW"/>
</dbReference>
<feature type="domain" description="Nucleotidyl transferase" evidence="1">
    <location>
        <begin position="2"/>
        <end position="205"/>
    </location>
</feature>
<dbReference type="PANTHER" id="PTHR47183:SF1">
    <property type="entry name" value="GLUCOSE-1-PHOSPHATE CYTIDYLYLTRANSFERASE"/>
    <property type="match status" value="1"/>
</dbReference>
<dbReference type="SUPFAM" id="SSF53448">
    <property type="entry name" value="Nucleotide-diphospho-sugar transferases"/>
    <property type="match status" value="1"/>
</dbReference>
<dbReference type="GeneID" id="301682511"/>
<keyword evidence="3" id="KW-1185">Reference proteome</keyword>
<dbReference type="InterPro" id="IPR005835">
    <property type="entry name" value="NTP_transferase_dom"/>
</dbReference>